<dbReference type="RefSeq" id="WP_158100617.1">
    <property type="nucleotide sequence ID" value="NZ_NGNS01000020.1"/>
</dbReference>
<organism evidence="1 2">
    <name type="scientific">Neiella marina</name>
    <dbReference type="NCBI Taxonomy" id="508461"/>
    <lineage>
        <taxon>Bacteria</taxon>
        <taxon>Pseudomonadati</taxon>
        <taxon>Pseudomonadota</taxon>
        <taxon>Gammaproteobacteria</taxon>
        <taxon>Alteromonadales</taxon>
        <taxon>Echinimonadaceae</taxon>
        <taxon>Neiella</taxon>
    </lineage>
</organism>
<reference evidence="2" key="1">
    <citation type="journal article" date="2019" name="Int. J. Syst. Evol. Microbiol.">
        <title>The Global Catalogue of Microorganisms (GCM) 10K type strain sequencing project: providing services to taxonomists for standard genome sequencing and annotation.</title>
        <authorList>
            <consortium name="The Broad Institute Genomics Platform"/>
            <consortium name="The Broad Institute Genome Sequencing Center for Infectious Disease"/>
            <person name="Wu L."/>
            <person name="Ma J."/>
        </authorList>
    </citation>
    <scope>NUCLEOTIDE SEQUENCE [LARGE SCALE GENOMIC DNA]</scope>
    <source>
        <strain evidence="2">CGMCC 1.10130</strain>
    </source>
</reference>
<protein>
    <submittedName>
        <fullName evidence="1">Uncharacterized protein</fullName>
    </submittedName>
</protein>
<evidence type="ECO:0000313" key="1">
    <source>
        <dbReference type="EMBL" id="GGA84673.1"/>
    </source>
</evidence>
<keyword evidence="2" id="KW-1185">Reference proteome</keyword>
<evidence type="ECO:0000313" key="2">
    <source>
        <dbReference type="Proteomes" id="UP000619743"/>
    </source>
</evidence>
<dbReference type="AlphaFoldDB" id="A0A8J2XQE8"/>
<accession>A0A8J2XQE8</accession>
<name>A0A8J2XQE8_9GAMM</name>
<dbReference type="Proteomes" id="UP000619743">
    <property type="component" value="Unassembled WGS sequence"/>
</dbReference>
<comment type="caution">
    <text evidence="1">The sequence shown here is derived from an EMBL/GenBank/DDBJ whole genome shotgun (WGS) entry which is preliminary data.</text>
</comment>
<dbReference type="EMBL" id="BMDX01000017">
    <property type="protein sequence ID" value="GGA84673.1"/>
    <property type="molecule type" value="Genomic_DNA"/>
</dbReference>
<proteinExistence type="predicted"/>
<sequence length="65" mass="7163">MQSLLLTTNIKFKNRGVVNISATAVFVARQASNNDRRASACACSDVQIRKSGEGSQDDFNDERQE</sequence>
<gene>
    <name evidence="1" type="ORF">GCM10011369_28380</name>
</gene>